<dbReference type="InterPro" id="IPR052906">
    <property type="entry name" value="Type_IV_Methyl-Rstrct_Enzyme"/>
</dbReference>
<dbReference type="PATRIC" id="fig|886882.15.peg.3723"/>
<dbReference type="Proteomes" id="UP000006868">
    <property type="component" value="Chromosome"/>
</dbReference>
<dbReference type="GO" id="GO:0003677">
    <property type="term" value="F:DNA binding"/>
    <property type="evidence" value="ECO:0007669"/>
    <property type="project" value="InterPro"/>
</dbReference>
<dbReference type="HOGENOM" id="CLU_101688_0_1_9"/>
<dbReference type="GO" id="GO:0015666">
    <property type="term" value="F:restriction endodeoxyribonuclease activity"/>
    <property type="evidence" value="ECO:0007669"/>
    <property type="project" value="TreeGrafter"/>
</dbReference>
<keyword evidence="1" id="KW-1133">Transmembrane helix</keyword>
<dbReference type="AlphaFoldDB" id="E3E5G3"/>
<keyword evidence="1" id="KW-0472">Membrane</keyword>
<dbReference type="InterPro" id="IPR011856">
    <property type="entry name" value="tRNA_endonuc-like_dom_sf"/>
</dbReference>
<protein>
    <submittedName>
        <fullName evidence="3">Endonuclease</fullName>
    </submittedName>
</protein>
<dbReference type="PANTHER" id="PTHR30015:SF6">
    <property type="entry name" value="SLL1429 PROTEIN"/>
    <property type="match status" value="1"/>
</dbReference>
<evidence type="ECO:0000313" key="3">
    <source>
        <dbReference type="EMBL" id="ADO57682.1"/>
    </source>
</evidence>
<gene>
    <name evidence="3" type="ORF">PPSC2_17425</name>
</gene>
<keyword evidence="3" id="KW-0540">Nuclease</keyword>
<dbReference type="GO" id="GO:0009307">
    <property type="term" value="P:DNA restriction-modification system"/>
    <property type="evidence" value="ECO:0007669"/>
    <property type="project" value="InterPro"/>
</dbReference>
<accession>E3E5G3</accession>
<keyword evidence="3" id="KW-0255">Endonuclease</keyword>
<evidence type="ECO:0000256" key="1">
    <source>
        <dbReference type="SAM" id="Phobius"/>
    </source>
</evidence>
<dbReference type="SUPFAM" id="SSF52980">
    <property type="entry name" value="Restriction endonuclease-like"/>
    <property type="match status" value="1"/>
</dbReference>
<reference evidence="3 4" key="1">
    <citation type="journal article" date="2011" name="J. Bacteriol.">
        <title>Complete genome sequence of Paenibacillus polymyxa SC2, a strain of plant growth-promoting Rhizobacterium with broad-spectrum antimicrobial activity.</title>
        <authorList>
            <person name="Ma M."/>
            <person name="Wang C."/>
            <person name="Ding Y."/>
            <person name="Li L."/>
            <person name="Shen D."/>
            <person name="Jiang X."/>
            <person name="Guan D."/>
            <person name="Cao F."/>
            <person name="Chen H."/>
            <person name="Feng R."/>
            <person name="Wang X."/>
            <person name="Ge Y."/>
            <person name="Yao L."/>
            <person name="Bing X."/>
            <person name="Yang X."/>
            <person name="Li J."/>
            <person name="Du B."/>
        </authorList>
    </citation>
    <scope>NUCLEOTIDE SEQUENCE [LARGE SCALE GENOMIC DNA]</scope>
    <source>
        <strain evidence="3 4">SC2</strain>
    </source>
</reference>
<keyword evidence="1" id="KW-0812">Transmembrane</keyword>
<evidence type="ECO:0000313" key="4">
    <source>
        <dbReference type="Proteomes" id="UP000006868"/>
    </source>
</evidence>
<dbReference type="Gene3D" id="3.40.1350.10">
    <property type="match status" value="1"/>
</dbReference>
<name>E3E5G3_PAEPS</name>
<dbReference type="InterPro" id="IPR011335">
    <property type="entry name" value="Restrct_endonuc-II-like"/>
</dbReference>
<dbReference type="InterPro" id="IPR007560">
    <property type="entry name" value="Restrct_endonuc_IV_Mrr"/>
</dbReference>
<sequence>MLLEQLSAYKELGIGLIVLLLLLVLTIRGMVRDRRNRILRDLDPRKIGIQDIDRMEDGSEFELYLQRLLSALGYKDIYKTTSSRDFGADLVFTDREGARVVIQAKRYAVQHPVGLGAVQEIYTSMRYYAADKSVVITSGRYTESCKTLAAVNGVKLLDRNDLVDMIDLFKAKRREEVMERIESRAEVVASKWWSKSKS</sequence>
<dbReference type="KEGG" id="ppm:PPSC2_17425"/>
<dbReference type="eggNOG" id="COG1787">
    <property type="taxonomic scope" value="Bacteria"/>
</dbReference>
<feature type="domain" description="Restriction endonuclease type IV Mrr" evidence="2">
    <location>
        <begin position="57"/>
        <end position="166"/>
    </location>
</feature>
<evidence type="ECO:0000259" key="2">
    <source>
        <dbReference type="Pfam" id="PF04471"/>
    </source>
</evidence>
<keyword evidence="3" id="KW-0378">Hydrolase</keyword>
<organism evidence="3 4">
    <name type="scientific">Paenibacillus polymyxa (strain SC2)</name>
    <name type="common">Bacillus polymyxa</name>
    <dbReference type="NCBI Taxonomy" id="886882"/>
    <lineage>
        <taxon>Bacteria</taxon>
        <taxon>Bacillati</taxon>
        <taxon>Bacillota</taxon>
        <taxon>Bacilli</taxon>
        <taxon>Bacillales</taxon>
        <taxon>Paenibacillaceae</taxon>
        <taxon>Paenibacillus</taxon>
    </lineage>
</organism>
<dbReference type="RefSeq" id="WP_013372263.1">
    <property type="nucleotide sequence ID" value="NC_014622.2"/>
</dbReference>
<dbReference type="PANTHER" id="PTHR30015">
    <property type="entry name" value="MRR RESTRICTION SYSTEM PROTEIN"/>
    <property type="match status" value="1"/>
</dbReference>
<dbReference type="EMBL" id="CP002213">
    <property type="protein sequence ID" value="ADO57682.1"/>
    <property type="molecule type" value="Genomic_DNA"/>
</dbReference>
<dbReference type="OrthoDB" id="9797274at2"/>
<dbReference type="Pfam" id="PF04471">
    <property type="entry name" value="Mrr_cat"/>
    <property type="match status" value="1"/>
</dbReference>
<proteinExistence type="predicted"/>
<feature type="transmembrane region" description="Helical" evidence="1">
    <location>
        <begin position="12"/>
        <end position="31"/>
    </location>
</feature>